<feature type="signal peptide" evidence="1">
    <location>
        <begin position="1"/>
        <end position="25"/>
    </location>
</feature>
<evidence type="ECO:0000259" key="2">
    <source>
        <dbReference type="Pfam" id="PF18989"/>
    </source>
</evidence>
<feature type="domain" description="DUF5722" evidence="2">
    <location>
        <begin position="51"/>
        <end position="390"/>
    </location>
</feature>
<evidence type="ECO:0000313" key="3">
    <source>
        <dbReference type="EMBL" id="MBB6567812.1"/>
    </source>
</evidence>
<dbReference type="SUPFAM" id="SSF51445">
    <property type="entry name" value="(Trans)glycosidases"/>
    <property type="match status" value="1"/>
</dbReference>
<proteinExistence type="predicted"/>
<dbReference type="RefSeq" id="WP_202885493.1">
    <property type="nucleotide sequence ID" value="NZ_BAAAGT010000003.1"/>
</dbReference>
<dbReference type="EMBL" id="JACHKF010000001">
    <property type="protein sequence ID" value="MBB6567812.1"/>
    <property type="molecule type" value="Genomic_DNA"/>
</dbReference>
<feature type="chain" id="PRO_5032854354" description="DUF5722 domain-containing protein" evidence="1">
    <location>
        <begin position="26"/>
        <end position="521"/>
    </location>
</feature>
<comment type="caution">
    <text evidence="3">The sequence shown here is derived from an EMBL/GenBank/DDBJ whole genome shotgun (WGS) entry which is preliminary data.</text>
</comment>
<reference evidence="3 4" key="1">
    <citation type="submission" date="2020-08" db="EMBL/GenBank/DDBJ databases">
        <title>Sequencing the genomes of 1000 actinobacteria strains.</title>
        <authorList>
            <person name="Klenk H.-P."/>
        </authorList>
    </citation>
    <scope>NUCLEOTIDE SEQUENCE [LARGE SCALE GENOMIC DNA]</scope>
    <source>
        <strain evidence="3 4">DSM 15626</strain>
    </source>
</reference>
<organism evidence="3 4">
    <name type="scientific">Kribbella sandramycini</name>
    <dbReference type="NCBI Taxonomy" id="60450"/>
    <lineage>
        <taxon>Bacteria</taxon>
        <taxon>Bacillati</taxon>
        <taxon>Actinomycetota</taxon>
        <taxon>Actinomycetes</taxon>
        <taxon>Propionibacteriales</taxon>
        <taxon>Kribbellaceae</taxon>
        <taxon>Kribbella</taxon>
    </lineage>
</organism>
<dbReference type="InterPro" id="IPR043780">
    <property type="entry name" value="DUF5722"/>
</dbReference>
<gene>
    <name evidence="3" type="ORF">HNR71_003449</name>
</gene>
<name>A0A841SFS1_9ACTN</name>
<dbReference type="AlphaFoldDB" id="A0A841SFS1"/>
<protein>
    <recommendedName>
        <fullName evidence="2">DUF5722 domain-containing protein</fullName>
    </recommendedName>
</protein>
<dbReference type="Proteomes" id="UP000553957">
    <property type="component" value="Unassembled WGS sequence"/>
</dbReference>
<sequence length="521" mass="57136">MRAMTRLGVLLVTLATLLTANPAIAAPAALPYPDRDAYRIKSIHTDFWPNRDEIAGNNTGGVAINVVWDQWEPAVKSAPCATGEQEYDGRCYQIDQQTDDEIREYANRGLIITAVVYGTPAWARQGKLCSPANGDPKFAIFCTPNDPADYGRFTGMLAQRYDGQRGHGRIADFVIHNEVNTNVWFDIGCGQGVPCDKTKWLDEISANYNAAYDRIKAEQSTAKVLVSLDHQFGIELEDPAAGGNNAKLAGTTVITAVAERAGGRDWRIAFHPYSNPLVSDVFGPDDYPWVTHGNLGVLIGWLAKTFPGHPAAQEVQLTESGVNSVNPSSPAKQAAGVCNIFRNVLGTPGIVNFNYHRMKDHADEIAQGLAVGLRNPDHTAKPAWTTWALANRNDLNPAQLSCGFEKLPYTTLTRGNHQSRGHWASSRILPSGFTTEATWRLFRKQEPGTIPLYECKVGAHNLLTRSVDCEGLQPLGPVGYARTTGTDPIYRCYIPWKGDHFISRDPNCEGQQRESLLGYAA</sequence>
<dbReference type="InterPro" id="IPR017853">
    <property type="entry name" value="GH"/>
</dbReference>
<evidence type="ECO:0000313" key="4">
    <source>
        <dbReference type="Proteomes" id="UP000553957"/>
    </source>
</evidence>
<dbReference type="Gene3D" id="3.20.20.80">
    <property type="entry name" value="Glycosidases"/>
    <property type="match status" value="1"/>
</dbReference>
<accession>A0A841SFS1</accession>
<evidence type="ECO:0000256" key="1">
    <source>
        <dbReference type="SAM" id="SignalP"/>
    </source>
</evidence>
<dbReference type="Pfam" id="PF18989">
    <property type="entry name" value="DUF5722"/>
    <property type="match status" value="1"/>
</dbReference>
<keyword evidence="1" id="KW-0732">Signal</keyword>